<organism evidence="6 7">
    <name type="scientific">Micromonospora rifamycinica</name>
    <dbReference type="NCBI Taxonomy" id="291594"/>
    <lineage>
        <taxon>Bacteria</taxon>
        <taxon>Bacillati</taxon>
        <taxon>Actinomycetota</taxon>
        <taxon>Actinomycetes</taxon>
        <taxon>Micromonosporales</taxon>
        <taxon>Micromonosporaceae</taxon>
        <taxon>Micromonospora</taxon>
    </lineage>
</organism>
<dbReference type="InterPro" id="IPR013324">
    <property type="entry name" value="RNA_pol_sigma_r3/r4-like"/>
</dbReference>
<dbReference type="InterPro" id="IPR014284">
    <property type="entry name" value="RNA_pol_sigma-70_dom"/>
</dbReference>
<dbReference type="SUPFAM" id="SSF88659">
    <property type="entry name" value="Sigma3 and sigma4 domains of RNA polymerase sigma factors"/>
    <property type="match status" value="2"/>
</dbReference>
<accession>A0A1C5IF79</accession>
<dbReference type="GO" id="GO:0016987">
    <property type="term" value="F:sigma factor activity"/>
    <property type="evidence" value="ECO:0007669"/>
    <property type="project" value="UniProtKB-KW"/>
</dbReference>
<dbReference type="EMBL" id="LT607752">
    <property type="protein sequence ID" value="SCG56914.1"/>
    <property type="molecule type" value="Genomic_DNA"/>
</dbReference>
<dbReference type="Proteomes" id="UP000198226">
    <property type="component" value="Chromosome I"/>
</dbReference>
<keyword evidence="7" id="KW-1185">Reference proteome</keyword>
<dbReference type="InterPro" id="IPR007627">
    <property type="entry name" value="RNA_pol_sigma70_r2"/>
</dbReference>
<dbReference type="Pfam" id="PF04545">
    <property type="entry name" value="Sigma70_r4"/>
    <property type="match status" value="1"/>
</dbReference>
<dbReference type="PANTHER" id="PTHR30603:SF47">
    <property type="entry name" value="RNA POLYMERASE SIGMA FACTOR SIGD, CHLOROPLASTIC"/>
    <property type="match status" value="1"/>
</dbReference>
<dbReference type="InterPro" id="IPR007624">
    <property type="entry name" value="RNA_pol_sigma70_r3"/>
</dbReference>
<dbReference type="InterPro" id="IPR036388">
    <property type="entry name" value="WH-like_DNA-bd_sf"/>
</dbReference>
<dbReference type="Pfam" id="PF04539">
    <property type="entry name" value="Sigma70_r3"/>
    <property type="match status" value="1"/>
</dbReference>
<feature type="domain" description="RNA polymerase sigma-70" evidence="5">
    <location>
        <begin position="314"/>
        <end position="340"/>
    </location>
</feature>
<gene>
    <name evidence="6" type="ORF">GA0070623_2472</name>
</gene>
<dbReference type="InterPro" id="IPR050239">
    <property type="entry name" value="Sigma-70_RNA_pol_init_factors"/>
</dbReference>
<evidence type="ECO:0000256" key="2">
    <source>
        <dbReference type="ARBA" id="ARBA00023082"/>
    </source>
</evidence>
<dbReference type="GO" id="GO:0003677">
    <property type="term" value="F:DNA binding"/>
    <property type="evidence" value="ECO:0007669"/>
    <property type="project" value="UniProtKB-KW"/>
</dbReference>
<dbReference type="PRINTS" id="PR00046">
    <property type="entry name" value="SIGMA70FCT"/>
</dbReference>
<dbReference type="InterPro" id="IPR007630">
    <property type="entry name" value="RNA_pol_sigma70_r4"/>
</dbReference>
<keyword evidence="2" id="KW-0731">Sigma factor</keyword>
<dbReference type="Gene3D" id="1.10.10.10">
    <property type="entry name" value="Winged helix-like DNA-binding domain superfamily/Winged helix DNA-binding domain"/>
    <property type="match status" value="2"/>
</dbReference>
<evidence type="ECO:0000313" key="7">
    <source>
        <dbReference type="Proteomes" id="UP000198226"/>
    </source>
</evidence>
<dbReference type="Pfam" id="PF04542">
    <property type="entry name" value="Sigma70_r2"/>
    <property type="match status" value="1"/>
</dbReference>
<dbReference type="InterPro" id="IPR000943">
    <property type="entry name" value="RNA_pol_sigma70"/>
</dbReference>
<evidence type="ECO:0000256" key="3">
    <source>
        <dbReference type="ARBA" id="ARBA00023125"/>
    </source>
</evidence>
<dbReference type="GO" id="GO:0006352">
    <property type="term" value="P:DNA-templated transcription initiation"/>
    <property type="evidence" value="ECO:0007669"/>
    <property type="project" value="InterPro"/>
</dbReference>
<dbReference type="SUPFAM" id="SSF88946">
    <property type="entry name" value="Sigma2 domain of RNA polymerase sigma factors"/>
    <property type="match status" value="1"/>
</dbReference>
<keyword evidence="4" id="KW-0804">Transcription</keyword>
<evidence type="ECO:0000313" key="6">
    <source>
        <dbReference type="EMBL" id="SCG56914.1"/>
    </source>
</evidence>
<reference evidence="7" key="1">
    <citation type="submission" date="2016-06" db="EMBL/GenBank/DDBJ databases">
        <authorList>
            <person name="Varghese N."/>
            <person name="Submissions Spin"/>
        </authorList>
    </citation>
    <scope>NUCLEOTIDE SEQUENCE [LARGE SCALE GENOMIC DNA]</scope>
    <source>
        <strain evidence="7">DSM 44983</strain>
    </source>
</reference>
<dbReference type="NCBIfam" id="TIGR02937">
    <property type="entry name" value="sigma70-ECF"/>
    <property type="match status" value="1"/>
</dbReference>
<dbReference type="PANTHER" id="PTHR30603">
    <property type="entry name" value="RNA POLYMERASE SIGMA FACTOR RPO"/>
    <property type="match status" value="1"/>
</dbReference>
<keyword evidence="3" id="KW-0238">DNA-binding</keyword>
<sequence length="370" mass="41515">MVATRRALSAGQHGELLRLLEGAGVELPAAADTRPARSAVKGYELHGDTIRQYLGTIGRYRLIGAEREVELWSLMKQGESARRTLEVGWGELSRAERRALRHRIEEGREAHAELVCANLRLVVSIAKAKQYDGRGLEFADRIQEGNLGLMHAAHLFDGSKGYKFSTYATWWIRQHIERGIANYGRTVRIPVHFMEQMRKVDKAVRTLTARLDRAPTLSELADETGLDPGKVQATLDHSRPEVSLDDLLGDEGDLRRSDLLVAEQERDGRTDPAEIVCHAMFHADVEYTLRQALPERAVCVLRRRFGLGTYEQETLDEIGAHYGVTRERIRQIQAKALKTLREHPAAAALRAYVTEAPLAVVSRSGDEEKT</sequence>
<protein>
    <submittedName>
        <fullName evidence="6">RNA polymerase nonessential primary-like sigma factor</fullName>
    </submittedName>
</protein>
<evidence type="ECO:0000256" key="1">
    <source>
        <dbReference type="ARBA" id="ARBA00023015"/>
    </source>
</evidence>
<evidence type="ECO:0000256" key="4">
    <source>
        <dbReference type="ARBA" id="ARBA00023163"/>
    </source>
</evidence>
<name>A0A1C5IF79_9ACTN</name>
<proteinExistence type="predicted"/>
<dbReference type="PROSITE" id="PS00716">
    <property type="entry name" value="SIGMA70_2"/>
    <property type="match status" value="1"/>
</dbReference>
<evidence type="ECO:0000259" key="5">
    <source>
        <dbReference type="PROSITE" id="PS00716"/>
    </source>
</evidence>
<dbReference type="Gene3D" id="1.10.601.10">
    <property type="entry name" value="RNA Polymerase Primary Sigma Factor"/>
    <property type="match status" value="1"/>
</dbReference>
<keyword evidence="1" id="KW-0805">Transcription regulation</keyword>
<dbReference type="AlphaFoldDB" id="A0A1C5IF79"/>
<dbReference type="InterPro" id="IPR013325">
    <property type="entry name" value="RNA_pol_sigma_r2"/>
</dbReference>